<accession>A0A345GTS9</accession>
<reference evidence="1 2" key="1">
    <citation type="submission" date="2018-06" db="EMBL/GenBank/DDBJ databases">
        <authorList>
            <person name="Moussa A."/>
            <person name="Couoh J.M."/>
            <person name="Harbem L."/>
            <person name="Okocha J.C."/>
            <person name="Taylor D."/>
            <person name="Teutsch A.B."/>
            <person name="Smith B.R."/>
            <person name="Suri N."/>
            <person name="Layton S.R."/>
            <person name="Kim T."/>
            <person name="Hughes L.E."/>
            <person name="Garlena R.A."/>
            <person name="Russell D.A."/>
            <person name="Pope W.H."/>
            <person name="Jacobs-Sera D."/>
            <person name="Hatfull G.F."/>
        </authorList>
    </citation>
    <scope>NUCLEOTIDE SEQUENCE [LARGE SCALE GENOMIC DNA]</scope>
</reference>
<dbReference type="GeneID" id="55609376"/>
<evidence type="ECO:0000313" key="2">
    <source>
        <dbReference type="Proteomes" id="UP000259354"/>
    </source>
</evidence>
<dbReference type="EMBL" id="MH536811">
    <property type="protein sequence ID" value="AXG66351.1"/>
    <property type="molecule type" value="Genomic_DNA"/>
</dbReference>
<evidence type="ECO:0000313" key="1">
    <source>
        <dbReference type="EMBL" id="AXG66351.1"/>
    </source>
</evidence>
<sequence length="55" mass="6637">MVHSSLKYPRGLGYPGRLNHFTYLGEAHVIVHARNRRVAEKKVRRLLRKHYRKNR</sequence>
<protein>
    <submittedName>
        <fullName evidence="1">Uncharacterized protein</fullName>
    </submittedName>
</protein>
<name>A0A345GTS9_9CAUD</name>
<proteinExistence type="predicted"/>
<keyword evidence="2" id="KW-1185">Reference proteome</keyword>
<gene>
    <name evidence="1" type="primary">234</name>
    <name evidence="1" type="ORF">SEA_ANNADREAMY_234</name>
</gene>
<dbReference type="KEGG" id="vg:55609376"/>
<organism evidence="1 2">
    <name type="scientific">Streptomyces phage Annadreamy</name>
    <dbReference type="NCBI Taxonomy" id="2250335"/>
    <lineage>
        <taxon>Viruses</taxon>
        <taxon>Duplodnaviria</taxon>
        <taxon>Heunggongvirae</taxon>
        <taxon>Uroviricota</taxon>
        <taxon>Caudoviricetes</taxon>
        <taxon>Stanwilliamsviridae</taxon>
        <taxon>Loccivirinae</taxon>
        <taxon>Annadreamyvirus</taxon>
        <taxon>Annadreamyvirus annadreamy</taxon>
    </lineage>
</organism>
<dbReference type="Proteomes" id="UP000259354">
    <property type="component" value="Segment"/>
</dbReference>
<dbReference type="RefSeq" id="YP_009839168.1">
    <property type="nucleotide sequence ID" value="NC_048719.1"/>
</dbReference>